<keyword evidence="2" id="KW-1185">Reference proteome</keyword>
<evidence type="ECO:0000313" key="1">
    <source>
        <dbReference type="EMBL" id="MBE9040122.1"/>
    </source>
</evidence>
<evidence type="ECO:0000313" key="2">
    <source>
        <dbReference type="Proteomes" id="UP000621799"/>
    </source>
</evidence>
<organism evidence="1 2">
    <name type="scientific">Zarconia navalis LEGE 11467</name>
    <dbReference type="NCBI Taxonomy" id="1828826"/>
    <lineage>
        <taxon>Bacteria</taxon>
        <taxon>Bacillati</taxon>
        <taxon>Cyanobacteriota</taxon>
        <taxon>Cyanophyceae</taxon>
        <taxon>Oscillatoriophycideae</taxon>
        <taxon>Oscillatoriales</taxon>
        <taxon>Oscillatoriales incertae sedis</taxon>
        <taxon>Zarconia</taxon>
        <taxon>Zarconia navalis</taxon>
    </lineage>
</organism>
<comment type="caution">
    <text evidence="1">The sequence shown here is derived from an EMBL/GenBank/DDBJ whole genome shotgun (WGS) entry which is preliminary data.</text>
</comment>
<dbReference type="RefSeq" id="WP_264320379.1">
    <property type="nucleotide sequence ID" value="NZ_JADEXN010000057.1"/>
</dbReference>
<dbReference type="EMBL" id="JADEXN010000057">
    <property type="protein sequence ID" value="MBE9040122.1"/>
    <property type="molecule type" value="Genomic_DNA"/>
</dbReference>
<gene>
    <name evidence="1" type="ORF">IQ235_04855</name>
</gene>
<accession>A0A928VTS3</accession>
<dbReference type="Proteomes" id="UP000621799">
    <property type="component" value="Unassembled WGS sequence"/>
</dbReference>
<reference evidence="1" key="1">
    <citation type="submission" date="2020-10" db="EMBL/GenBank/DDBJ databases">
        <authorList>
            <person name="Castelo-Branco R."/>
            <person name="Eusebio N."/>
            <person name="Adriana R."/>
            <person name="Vieira A."/>
            <person name="Brugerolle De Fraissinette N."/>
            <person name="Rezende De Castro R."/>
            <person name="Schneider M.P."/>
            <person name="Vasconcelos V."/>
            <person name="Leao P.N."/>
        </authorList>
    </citation>
    <scope>NUCLEOTIDE SEQUENCE</scope>
    <source>
        <strain evidence="1">LEGE 11467</strain>
    </source>
</reference>
<proteinExistence type="predicted"/>
<protein>
    <submittedName>
        <fullName evidence="1">Uncharacterized protein</fullName>
    </submittedName>
</protein>
<sequence length="95" mass="10725">MSVCYPIEKQNTLKSADFAREPLRNIEASIVAISKLHVRDLDPASLHLRLIQLLMLDFTIDSIASMPQITIRVGVSQFFSIRAANEIDTRLTQIN</sequence>
<name>A0A928VTS3_9CYAN</name>
<dbReference type="AlphaFoldDB" id="A0A928VTS3"/>